<gene>
    <name evidence="3" type="ORF">SAMN02927921_03302</name>
</gene>
<feature type="domain" description="SPOR" evidence="2">
    <location>
        <begin position="55"/>
        <end position="124"/>
    </location>
</feature>
<reference evidence="3 4" key="1">
    <citation type="submission" date="2016-11" db="EMBL/GenBank/DDBJ databases">
        <authorList>
            <person name="Jaros S."/>
            <person name="Januszkiewicz K."/>
            <person name="Wedrychowicz H."/>
        </authorList>
    </citation>
    <scope>NUCLEOTIDE SEQUENCE [LARGE SCALE GENOMIC DNA]</scope>
    <source>
        <strain evidence="3 4">CGMCC 1.12145</strain>
    </source>
</reference>
<dbReference type="InterPro" id="IPR036680">
    <property type="entry name" value="SPOR-like_sf"/>
</dbReference>
<dbReference type="OrthoDB" id="2473397at2"/>
<keyword evidence="1" id="KW-0732">Signal</keyword>
<dbReference type="EMBL" id="FPJE01000021">
    <property type="protein sequence ID" value="SFW68578.1"/>
    <property type="molecule type" value="Genomic_DNA"/>
</dbReference>
<organism evidence="3 4">
    <name type="scientific">Sinomicrobium oceani</name>
    <dbReference type="NCBI Taxonomy" id="1150368"/>
    <lineage>
        <taxon>Bacteria</taxon>
        <taxon>Pseudomonadati</taxon>
        <taxon>Bacteroidota</taxon>
        <taxon>Flavobacteriia</taxon>
        <taxon>Flavobacteriales</taxon>
        <taxon>Flavobacteriaceae</taxon>
        <taxon>Sinomicrobium</taxon>
    </lineage>
</organism>
<proteinExistence type="predicted"/>
<feature type="chain" id="PRO_5009667488" evidence="1">
    <location>
        <begin position="26"/>
        <end position="126"/>
    </location>
</feature>
<evidence type="ECO:0000256" key="1">
    <source>
        <dbReference type="SAM" id="SignalP"/>
    </source>
</evidence>
<protein>
    <submittedName>
        <fullName evidence="3">Sporulation related domain-containing protein</fullName>
    </submittedName>
</protein>
<dbReference type="GO" id="GO:0042834">
    <property type="term" value="F:peptidoglycan binding"/>
    <property type="evidence" value="ECO:0007669"/>
    <property type="project" value="InterPro"/>
</dbReference>
<name>A0A1K1R8L0_9FLAO</name>
<keyword evidence="4" id="KW-1185">Reference proteome</keyword>
<evidence type="ECO:0000313" key="4">
    <source>
        <dbReference type="Proteomes" id="UP000182248"/>
    </source>
</evidence>
<evidence type="ECO:0000259" key="2">
    <source>
        <dbReference type="Pfam" id="PF05036"/>
    </source>
</evidence>
<dbReference type="Gene3D" id="3.30.70.1070">
    <property type="entry name" value="Sporulation related repeat"/>
    <property type="match status" value="1"/>
</dbReference>
<dbReference type="Proteomes" id="UP000182248">
    <property type="component" value="Unassembled WGS sequence"/>
</dbReference>
<dbReference type="AlphaFoldDB" id="A0A1K1R8L0"/>
<dbReference type="InterPro" id="IPR007730">
    <property type="entry name" value="SPOR-like_dom"/>
</dbReference>
<evidence type="ECO:0000313" key="3">
    <source>
        <dbReference type="EMBL" id="SFW68578.1"/>
    </source>
</evidence>
<accession>A0A1K1R8L0</accession>
<dbReference type="STRING" id="1150368.SAMN02927921_03302"/>
<sequence>MRFLSTPRIFLLLFFLLSATLQSQAQEGKINIQQDVKVEKLLAAKTELNKDDSGSDRYRIQIYNGSLEGATKEQANFRNNFEFPCDIAFKTPTYRVYAGKFRTKLEADKHLMEVKKQYPSAFIINP</sequence>
<dbReference type="Pfam" id="PF05036">
    <property type="entry name" value="SPOR"/>
    <property type="match status" value="1"/>
</dbReference>
<feature type="signal peptide" evidence="1">
    <location>
        <begin position="1"/>
        <end position="25"/>
    </location>
</feature>